<evidence type="ECO:0000313" key="1">
    <source>
        <dbReference type="Proteomes" id="UP000887565"/>
    </source>
</evidence>
<proteinExistence type="predicted"/>
<organism evidence="1 2">
    <name type="scientific">Romanomermis culicivorax</name>
    <name type="common">Nematode worm</name>
    <dbReference type="NCBI Taxonomy" id="13658"/>
    <lineage>
        <taxon>Eukaryota</taxon>
        <taxon>Metazoa</taxon>
        <taxon>Ecdysozoa</taxon>
        <taxon>Nematoda</taxon>
        <taxon>Enoplea</taxon>
        <taxon>Dorylaimia</taxon>
        <taxon>Mermithida</taxon>
        <taxon>Mermithoidea</taxon>
        <taxon>Mermithidae</taxon>
        <taxon>Romanomermis</taxon>
    </lineage>
</organism>
<protein>
    <submittedName>
        <fullName evidence="2">Uncharacterized protein</fullName>
    </submittedName>
</protein>
<dbReference type="WBParaSite" id="nRc.2.0.1.t10374-RA">
    <property type="protein sequence ID" value="nRc.2.0.1.t10374-RA"/>
    <property type="gene ID" value="nRc.2.0.1.g10374"/>
</dbReference>
<dbReference type="AlphaFoldDB" id="A0A915I880"/>
<keyword evidence="1" id="KW-1185">Reference proteome</keyword>
<dbReference type="Proteomes" id="UP000887565">
    <property type="component" value="Unplaced"/>
</dbReference>
<reference evidence="2" key="1">
    <citation type="submission" date="2022-11" db="UniProtKB">
        <authorList>
            <consortium name="WormBaseParasite"/>
        </authorList>
    </citation>
    <scope>IDENTIFICATION</scope>
</reference>
<accession>A0A915I880</accession>
<sequence length="68" mass="7781">MIFVESAISGIHRPLPSTRKGERKLAETPQPKISQKYYCLHTGERFGQVIASHEFPMVRNPFPQKSQV</sequence>
<evidence type="ECO:0000313" key="2">
    <source>
        <dbReference type="WBParaSite" id="nRc.2.0.1.t10374-RA"/>
    </source>
</evidence>
<name>A0A915I880_ROMCU</name>